<sequence length="170" mass="18470">MDAGPLWSACCLTFHVAVSRNHSSPARPVGAIYHDGHAWRLVIVCVRVCVRARGVGVLSKPQAASGQARTRGESTWCVAIATEDGNWARDADVCPLLSSELRISVFSKDSLYDYPKRGKAAAVRERWDSGKPARREEKTVNVESLDVGNHGEGPFAEDKRTPSRRGQAAG</sequence>
<proteinExistence type="predicted"/>
<accession>A0AAE0JZY5</accession>
<comment type="caution">
    <text evidence="2">The sequence shown here is derived from an EMBL/GenBank/DDBJ whole genome shotgun (WGS) entry which is preliminary data.</text>
</comment>
<evidence type="ECO:0000313" key="3">
    <source>
        <dbReference type="Proteomes" id="UP001285441"/>
    </source>
</evidence>
<organism evidence="2 3">
    <name type="scientific">Podospora didyma</name>
    <dbReference type="NCBI Taxonomy" id="330526"/>
    <lineage>
        <taxon>Eukaryota</taxon>
        <taxon>Fungi</taxon>
        <taxon>Dikarya</taxon>
        <taxon>Ascomycota</taxon>
        <taxon>Pezizomycotina</taxon>
        <taxon>Sordariomycetes</taxon>
        <taxon>Sordariomycetidae</taxon>
        <taxon>Sordariales</taxon>
        <taxon>Podosporaceae</taxon>
        <taxon>Podospora</taxon>
    </lineage>
</organism>
<reference evidence="2" key="2">
    <citation type="submission" date="2023-06" db="EMBL/GenBank/DDBJ databases">
        <authorList>
            <consortium name="Lawrence Berkeley National Laboratory"/>
            <person name="Haridas S."/>
            <person name="Hensen N."/>
            <person name="Bonometti L."/>
            <person name="Westerberg I."/>
            <person name="Brannstrom I.O."/>
            <person name="Guillou S."/>
            <person name="Cros-Aarteil S."/>
            <person name="Calhoun S."/>
            <person name="Kuo A."/>
            <person name="Mondo S."/>
            <person name="Pangilinan J."/>
            <person name="Riley R."/>
            <person name="LaButti K."/>
            <person name="Andreopoulos B."/>
            <person name="Lipzen A."/>
            <person name="Chen C."/>
            <person name="Yanf M."/>
            <person name="Daum C."/>
            <person name="Ng V."/>
            <person name="Clum A."/>
            <person name="Steindorff A."/>
            <person name="Ohm R."/>
            <person name="Martin F."/>
            <person name="Silar P."/>
            <person name="Natvig D."/>
            <person name="Lalanne C."/>
            <person name="Gautier V."/>
            <person name="Ament-velasquez S.L."/>
            <person name="Kruys A."/>
            <person name="Hutchinson M.I."/>
            <person name="Powell A.J."/>
            <person name="Barry K."/>
            <person name="Miller A.N."/>
            <person name="Grigoriev I.V."/>
            <person name="Debuchy R."/>
            <person name="Gladieux P."/>
            <person name="Thoren M.H."/>
            <person name="Johannesson H."/>
        </authorList>
    </citation>
    <scope>NUCLEOTIDE SEQUENCE</scope>
    <source>
        <strain evidence="2">CBS 232.78</strain>
    </source>
</reference>
<gene>
    <name evidence="2" type="ORF">B0H63DRAFT_82264</name>
</gene>
<protein>
    <submittedName>
        <fullName evidence="2">Uncharacterized protein</fullName>
    </submittedName>
</protein>
<reference evidence="2" key="1">
    <citation type="journal article" date="2023" name="Mol. Phylogenet. Evol.">
        <title>Genome-scale phylogeny and comparative genomics of the fungal order Sordariales.</title>
        <authorList>
            <person name="Hensen N."/>
            <person name="Bonometti L."/>
            <person name="Westerberg I."/>
            <person name="Brannstrom I.O."/>
            <person name="Guillou S."/>
            <person name="Cros-Aarteil S."/>
            <person name="Calhoun S."/>
            <person name="Haridas S."/>
            <person name="Kuo A."/>
            <person name="Mondo S."/>
            <person name="Pangilinan J."/>
            <person name="Riley R."/>
            <person name="LaButti K."/>
            <person name="Andreopoulos B."/>
            <person name="Lipzen A."/>
            <person name="Chen C."/>
            <person name="Yan M."/>
            <person name="Daum C."/>
            <person name="Ng V."/>
            <person name="Clum A."/>
            <person name="Steindorff A."/>
            <person name="Ohm R.A."/>
            <person name="Martin F."/>
            <person name="Silar P."/>
            <person name="Natvig D.O."/>
            <person name="Lalanne C."/>
            <person name="Gautier V."/>
            <person name="Ament-Velasquez S.L."/>
            <person name="Kruys A."/>
            <person name="Hutchinson M.I."/>
            <person name="Powell A.J."/>
            <person name="Barry K."/>
            <person name="Miller A.N."/>
            <person name="Grigoriev I.V."/>
            <person name="Debuchy R."/>
            <person name="Gladieux P."/>
            <person name="Hiltunen Thoren M."/>
            <person name="Johannesson H."/>
        </authorList>
    </citation>
    <scope>NUCLEOTIDE SEQUENCE</scope>
    <source>
        <strain evidence="2">CBS 232.78</strain>
    </source>
</reference>
<dbReference type="AlphaFoldDB" id="A0AAE0JZY5"/>
<evidence type="ECO:0000313" key="2">
    <source>
        <dbReference type="EMBL" id="KAK3367476.1"/>
    </source>
</evidence>
<dbReference type="Proteomes" id="UP001285441">
    <property type="component" value="Unassembled WGS sequence"/>
</dbReference>
<name>A0AAE0JZY5_9PEZI</name>
<feature type="compositionally biased region" description="Basic and acidic residues" evidence="1">
    <location>
        <begin position="128"/>
        <end position="140"/>
    </location>
</feature>
<evidence type="ECO:0000256" key="1">
    <source>
        <dbReference type="SAM" id="MobiDB-lite"/>
    </source>
</evidence>
<dbReference type="EMBL" id="JAULSW010000011">
    <property type="protein sequence ID" value="KAK3367476.1"/>
    <property type="molecule type" value="Genomic_DNA"/>
</dbReference>
<keyword evidence="3" id="KW-1185">Reference proteome</keyword>
<feature type="region of interest" description="Disordered" evidence="1">
    <location>
        <begin position="128"/>
        <end position="170"/>
    </location>
</feature>